<sequence length="88" mass="10009">MTRLVFCEECGKWAIVKSRKDKPGVDILIVSIRNGRKRKERKNGPVILLRIPENYCIACGGKKVKLLPNHEIPEVMKGCVWKQKGGSY</sequence>
<organism evidence="1 2">
    <name type="scientific">Candidatus Portnoybacteria bacterium RBG_13_40_8</name>
    <dbReference type="NCBI Taxonomy" id="1801990"/>
    <lineage>
        <taxon>Bacteria</taxon>
        <taxon>Candidatus Portnoyibacteriota</taxon>
    </lineage>
</organism>
<reference evidence="1 2" key="1">
    <citation type="journal article" date="2016" name="Nat. Commun.">
        <title>Thousands of microbial genomes shed light on interconnected biogeochemical processes in an aquifer system.</title>
        <authorList>
            <person name="Anantharaman K."/>
            <person name="Brown C.T."/>
            <person name="Hug L.A."/>
            <person name="Sharon I."/>
            <person name="Castelle C.J."/>
            <person name="Probst A.J."/>
            <person name="Thomas B.C."/>
            <person name="Singh A."/>
            <person name="Wilkins M.J."/>
            <person name="Karaoz U."/>
            <person name="Brodie E.L."/>
            <person name="Williams K.H."/>
            <person name="Hubbard S.S."/>
            <person name="Banfield J.F."/>
        </authorList>
    </citation>
    <scope>NUCLEOTIDE SEQUENCE [LARGE SCALE GENOMIC DNA]</scope>
</reference>
<proteinExistence type="predicted"/>
<evidence type="ECO:0000313" key="1">
    <source>
        <dbReference type="EMBL" id="OGZ33088.1"/>
    </source>
</evidence>
<dbReference type="Proteomes" id="UP000177810">
    <property type="component" value="Unassembled WGS sequence"/>
</dbReference>
<gene>
    <name evidence="1" type="ORF">A2V69_02750</name>
</gene>
<dbReference type="EMBL" id="MHMT01000005">
    <property type="protein sequence ID" value="OGZ33088.1"/>
    <property type="molecule type" value="Genomic_DNA"/>
</dbReference>
<protein>
    <submittedName>
        <fullName evidence="1">Uncharacterized protein</fullName>
    </submittedName>
</protein>
<dbReference type="AlphaFoldDB" id="A0A1G2F678"/>
<name>A0A1G2F678_9BACT</name>
<evidence type="ECO:0000313" key="2">
    <source>
        <dbReference type="Proteomes" id="UP000177810"/>
    </source>
</evidence>
<accession>A0A1G2F678</accession>
<comment type="caution">
    <text evidence="1">The sequence shown here is derived from an EMBL/GenBank/DDBJ whole genome shotgun (WGS) entry which is preliminary data.</text>
</comment>